<feature type="region of interest" description="Disordered" evidence="1">
    <location>
        <begin position="255"/>
        <end position="276"/>
    </location>
</feature>
<organism evidence="2">
    <name type="scientific">Prunus dulcis</name>
    <name type="common">Almond</name>
    <name type="synonym">Amygdalus dulcis</name>
    <dbReference type="NCBI Taxonomy" id="3755"/>
    <lineage>
        <taxon>Eukaryota</taxon>
        <taxon>Viridiplantae</taxon>
        <taxon>Streptophyta</taxon>
        <taxon>Embryophyta</taxon>
        <taxon>Tracheophyta</taxon>
        <taxon>Spermatophyta</taxon>
        <taxon>Magnoliopsida</taxon>
        <taxon>eudicotyledons</taxon>
        <taxon>Gunneridae</taxon>
        <taxon>Pentapetalae</taxon>
        <taxon>rosids</taxon>
        <taxon>fabids</taxon>
        <taxon>Rosales</taxon>
        <taxon>Rosaceae</taxon>
        <taxon>Amygdaloideae</taxon>
        <taxon>Amygdaleae</taxon>
        <taxon>Prunus</taxon>
    </lineage>
</organism>
<name>A0A4Y1RLF9_PRUDU</name>
<protein>
    <recommendedName>
        <fullName evidence="3">Ankyrin repeat family protein</fullName>
    </recommendedName>
</protein>
<proteinExistence type="predicted"/>
<feature type="compositionally biased region" description="Low complexity" evidence="1">
    <location>
        <begin position="51"/>
        <end position="66"/>
    </location>
</feature>
<feature type="region of interest" description="Disordered" evidence="1">
    <location>
        <begin position="398"/>
        <end position="424"/>
    </location>
</feature>
<accession>A0A4Y1RLF9</accession>
<gene>
    <name evidence="2" type="ORF">Prudu_016447</name>
</gene>
<evidence type="ECO:0008006" key="3">
    <source>
        <dbReference type="Google" id="ProtNLM"/>
    </source>
</evidence>
<dbReference type="AlphaFoldDB" id="A0A4Y1RLF9"/>
<sequence length="432" mass="47576">MCINEIVQMSDLIRRRRAVTTHAEFGAPGSADICCHCASTDGPLGSWSCGSQAPASSASSVAQPVSARRRHRPSTTDTTSTDASGSQPAKKNTRGPCRQLKTAKVTRVTNSRINIGYDERHRAAPTAELHSSLAHDIGHVIRSHCPMQWKSWKVMPDETKTETNYNLEDLDDESLAYVNRLFSERYKQWKSDLHHHFEAFDDPQVALQEGCPKELEGREDSWAWLCAHFQAPAFVNKAKVNKGNRKKKTLLHHSGSRPFSYRMDARRQGGPNSQRSTSLATFMFDLGMSWPNDDGGEEPVGSSGVRLPTSSRYSDRVCGSSTGCWVSDLDGDIGSDSREETGDILSRDGECQAEEPRPRSSAQSNSQVTALTAQVATLQSQMSVILQSLAQSGIPVPHFDAPTSEPVHPEHPHQTPAPVDPRPLNRMCQTTM</sequence>
<feature type="region of interest" description="Disordered" evidence="1">
    <location>
        <begin position="290"/>
        <end position="367"/>
    </location>
</feature>
<feature type="region of interest" description="Disordered" evidence="1">
    <location>
        <begin position="48"/>
        <end position="98"/>
    </location>
</feature>
<evidence type="ECO:0000313" key="2">
    <source>
        <dbReference type="EMBL" id="BBH05141.1"/>
    </source>
</evidence>
<reference evidence="2" key="1">
    <citation type="journal article" date="2019" name="Science">
        <title>Mutation of a bHLH transcription factor allowed almond domestication.</title>
        <authorList>
            <person name="Sanchez-Perez R."/>
            <person name="Pavan S."/>
            <person name="Mazzeo R."/>
            <person name="Moldovan C."/>
            <person name="Aiese Cigliano R."/>
            <person name="Del Cueto J."/>
            <person name="Ricciardi F."/>
            <person name="Lotti C."/>
            <person name="Ricciardi L."/>
            <person name="Dicenta F."/>
            <person name="Lopez-Marques R.L."/>
            <person name="Lindberg Moller B."/>
        </authorList>
    </citation>
    <scope>NUCLEOTIDE SEQUENCE</scope>
</reference>
<dbReference type="EMBL" id="AP019302">
    <property type="protein sequence ID" value="BBH05141.1"/>
    <property type="molecule type" value="Genomic_DNA"/>
</dbReference>
<evidence type="ECO:0000256" key="1">
    <source>
        <dbReference type="SAM" id="MobiDB-lite"/>
    </source>
</evidence>
<feature type="compositionally biased region" description="Basic and acidic residues" evidence="1">
    <location>
        <begin position="335"/>
        <end position="358"/>
    </location>
</feature>